<dbReference type="Proteomes" id="UP000249390">
    <property type="component" value="Unassembled WGS sequence"/>
</dbReference>
<evidence type="ECO:0000313" key="7">
    <source>
        <dbReference type="Proteomes" id="UP000249390"/>
    </source>
</evidence>
<sequence>MALVSRNVVSLVTLLLLFSVFFSFSEAGMLTVGGKKCSWKLSFSSTGCLKNWTETSRFAVNDTLVWEFDGEADKVLEVDEAGYKSCNNSKPIRSISGPNAKAVLGQSGPHYFISATEENCKKGQKLAVVVVSEKHWRKPAAAPALSPAASAPSPAAETQNGGPAVAPTTGAAVGLKRSLVIMGLGEGFLLGFFLV</sequence>
<evidence type="ECO:0000256" key="2">
    <source>
        <dbReference type="ARBA" id="ARBA00023180"/>
    </source>
</evidence>
<evidence type="ECO:0000256" key="3">
    <source>
        <dbReference type="SAM" id="MobiDB-lite"/>
    </source>
</evidence>
<keyword evidence="7" id="KW-1185">Reference proteome</keyword>
<dbReference type="Pfam" id="PF02298">
    <property type="entry name" value="Cu_bind_like"/>
    <property type="match status" value="1"/>
</dbReference>
<proteinExistence type="predicted"/>
<dbReference type="Gene3D" id="2.60.40.420">
    <property type="entry name" value="Cupredoxins - blue copper proteins"/>
    <property type="match status" value="1"/>
</dbReference>
<dbReference type="InterPro" id="IPR003245">
    <property type="entry name" value="Phytocyanin_dom"/>
</dbReference>
<keyword evidence="4" id="KW-0732">Signal</keyword>
<feature type="region of interest" description="Disordered" evidence="3">
    <location>
        <begin position="142"/>
        <end position="164"/>
    </location>
</feature>
<keyword evidence="2" id="KW-0325">Glycoprotein</keyword>
<dbReference type="PANTHER" id="PTHR33021">
    <property type="entry name" value="BLUE COPPER PROTEIN"/>
    <property type="match status" value="1"/>
</dbReference>
<dbReference type="EMBL" id="NQVE01000215">
    <property type="protein sequence ID" value="RAL38068.1"/>
    <property type="molecule type" value="Genomic_DNA"/>
</dbReference>
<dbReference type="GO" id="GO:0005886">
    <property type="term" value="C:plasma membrane"/>
    <property type="evidence" value="ECO:0007669"/>
    <property type="project" value="TreeGrafter"/>
</dbReference>
<organism evidence="6 7">
    <name type="scientific">Cuscuta australis</name>
    <dbReference type="NCBI Taxonomy" id="267555"/>
    <lineage>
        <taxon>Eukaryota</taxon>
        <taxon>Viridiplantae</taxon>
        <taxon>Streptophyta</taxon>
        <taxon>Embryophyta</taxon>
        <taxon>Tracheophyta</taxon>
        <taxon>Spermatophyta</taxon>
        <taxon>Magnoliopsida</taxon>
        <taxon>eudicotyledons</taxon>
        <taxon>Gunneridae</taxon>
        <taxon>Pentapetalae</taxon>
        <taxon>asterids</taxon>
        <taxon>lamiids</taxon>
        <taxon>Solanales</taxon>
        <taxon>Convolvulaceae</taxon>
        <taxon>Cuscuteae</taxon>
        <taxon>Cuscuta</taxon>
        <taxon>Cuscuta subgen. Grammica</taxon>
        <taxon>Cuscuta sect. Cleistogrammica</taxon>
    </lineage>
</organism>
<dbReference type="PANTHER" id="PTHR33021:SF197">
    <property type="entry name" value="EARLY NODULIN-LIKE PROTEIN 13"/>
    <property type="match status" value="1"/>
</dbReference>
<keyword evidence="1" id="KW-1015">Disulfide bond</keyword>
<evidence type="ECO:0000313" key="6">
    <source>
        <dbReference type="EMBL" id="RAL38068.1"/>
    </source>
</evidence>
<dbReference type="SUPFAM" id="SSF49503">
    <property type="entry name" value="Cupredoxins"/>
    <property type="match status" value="1"/>
</dbReference>
<dbReference type="AlphaFoldDB" id="A0A328D078"/>
<evidence type="ECO:0000259" key="5">
    <source>
        <dbReference type="PROSITE" id="PS51485"/>
    </source>
</evidence>
<dbReference type="InterPro" id="IPR008972">
    <property type="entry name" value="Cupredoxin"/>
</dbReference>
<dbReference type="GO" id="GO:0009055">
    <property type="term" value="F:electron transfer activity"/>
    <property type="evidence" value="ECO:0007669"/>
    <property type="project" value="InterPro"/>
</dbReference>
<dbReference type="FunFam" id="2.60.40.420:FF:000034">
    <property type="entry name" value="Cupredoxin superfamily protein"/>
    <property type="match status" value="1"/>
</dbReference>
<feature type="chain" id="PRO_5016400147" description="Phytocyanin domain-containing protein" evidence="4">
    <location>
        <begin position="28"/>
        <end position="195"/>
    </location>
</feature>
<reference evidence="6 7" key="1">
    <citation type="submission" date="2018-06" db="EMBL/GenBank/DDBJ databases">
        <title>The Genome of Cuscuta australis (Dodder) Provides Insight into the Evolution of Plant Parasitism.</title>
        <authorList>
            <person name="Liu H."/>
        </authorList>
    </citation>
    <scope>NUCLEOTIDE SEQUENCE [LARGE SCALE GENOMIC DNA]</scope>
    <source>
        <strain evidence="7">cv. Yunnan</strain>
        <tissue evidence="6">Vines</tissue>
    </source>
</reference>
<gene>
    <name evidence="6" type="ORF">DM860_000762</name>
</gene>
<protein>
    <recommendedName>
        <fullName evidence="5">Phytocyanin domain-containing protein</fullName>
    </recommendedName>
</protein>
<dbReference type="InterPro" id="IPR039391">
    <property type="entry name" value="Phytocyanin-like"/>
</dbReference>
<feature type="domain" description="Phytocyanin" evidence="5">
    <location>
        <begin position="28"/>
        <end position="132"/>
    </location>
</feature>
<dbReference type="PROSITE" id="PS51485">
    <property type="entry name" value="PHYTOCYANIN"/>
    <property type="match status" value="1"/>
</dbReference>
<name>A0A328D078_9ASTE</name>
<comment type="caution">
    <text evidence="6">The sequence shown here is derived from an EMBL/GenBank/DDBJ whole genome shotgun (WGS) entry which is preliminary data.</text>
</comment>
<accession>A0A328D078</accession>
<feature type="signal peptide" evidence="4">
    <location>
        <begin position="1"/>
        <end position="27"/>
    </location>
</feature>
<evidence type="ECO:0000256" key="1">
    <source>
        <dbReference type="ARBA" id="ARBA00023157"/>
    </source>
</evidence>
<evidence type="ECO:0000256" key="4">
    <source>
        <dbReference type="SAM" id="SignalP"/>
    </source>
</evidence>